<name>A0A1I7WK26_HETBA</name>
<sequence length="125" mass="14207">MIGFDALGRQVWKTPSNTFLEPRYLPQCSLEPGLCLSDLFPRLLREESGIILEASEAFGTKDVVFWREYYPIPFEGRGSILPIFGDLSLEVAKVLSIHNIIELISLFQNFKKFGMTSPYLLIFGT</sequence>
<evidence type="ECO:0000313" key="1">
    <source>
        <dbReference type="Proteomes" id="UP000095283"/>
    </source>
</evidence>
<organism evidence="1 2">
    <name type="scientific">Heterorhabditis bacteriophora</name>
    <name type="common">Entomopathogenic nematode worm</name>
    <dbReference type="NCBI Taxonomy" id="37862"/>
    <lineage>
        <taxon>Eukaryota</taxon>
        <taxon>Metazoa</taxon>
        <taxon>Ecdysozoa</taxon>
        <taxon>Nematoda</taxon>
        <taxon>Chromadorea</taxon>
        <taxon>Rhabditida</taxon>
        <taxon>Rhabditina</taxon>
        <taxon>Rhabditomorpha</taxon>
        <taxon>Strongyloidea</taxon>
        <taxon>Heterorhabditidae</taxon>
        <taxon>Heterorhabditis</taxon>
    </lineage>
</organism>
<reference evidence="2" key="1">
    <citation type="submission" date="2016-11" db="UniProtKB">
        <authorList>
            <consortium name="WormBaseParasite"/>
        </authorList>
    </citation>
    <scope>IDENTIFICATION</scope>
</reference>
<dbReference type="WBParaSite" id="Hba_05382">
    <property type="protein sequence ID" value="Hba_05382"/>
    <property type="gene ID" value="Hba_05382"/>
</dbReference>
<protein>
    <submittedName>
        <fullName evidence="2">Nudix hydrolase domain-containing protein</fullName>
    </submittedName>
</protein>
<dbReference type="AlphaFoldDB" id="A0A1I7WK26"/>
<accession>A0A1I7WK26</accession>
<proteinExistence type="predicted"/>
<dbReference type="Proteomes" id="UP000095283">
    <property type="component" value="Unplaced"/>
</dbReference>
<keyword evidence="1" id="KW-1185">Reference proteome</keyword>
<evidence type="ECO:0000313" key="2">
    <source>
        <dbReference type="WBParaSite" id="Hba_05382"/>
    </source>
</evidence>